<evidence type="ECO:0000313" key="4">
    <source>
        <dbReference type="EMBL" id="SDF85776.1"/>
    </source>
</evidence>
<dbReference type="InterPro" id="IPR032508">
    <property type="entry name" value="FecR_C"/>
</dbReference>
<organism evidence="4 5">
    <name type="scientific">Dyadobacter soli</name>
    <dbReference type="NCBI Taxonomy" id="659014"/>
    <lineage>
        <taxon>Bacteria</taxon>
        <taxon>Pseudomonadati</taxon>
        <taxon>Bacteroidota</taxon>
        <taxon>Cytophagia</taxon>
        <taxon>Cytophagales</taxon>
        <taxon>Spirosomataceae</taxon>
        <taxon>Dyadobacter</taxon>
    </lineage>
</organism>
<keyword evidence="1" id="KW-1133">Transmembrane helix</keyword>
<dbReference type="AlphaFoldDB" id="A0A1G7PHL1"/>
<dbReference type="Gene3D" id="3.55.50.30">
    <property type="match status" value="1"/>
</dbReference>
<reference evidence="5" key="1">
    <citation type="submission" date="2016-10" db="EMBL/GenBank/DDBJ databases">
        <authorList>
            <person name="Varghese N."/>
            <person name="Submissions S."/>
        </authorList>
    </citation>
    <scope>NUCLEOTIDE SEQUENCE [LARGE SCALE GENOMIC DNA]</scope>
    <source>
        <strain evidence="5">DSM 25329</strain>
    </source>
</reference>
<dbReference type="InterPro" id="IPR006860">
    <property type="entry name" value="FecR"/>
</dbReference>
<evidence type="ECO:0000259" key="3">
    <source>
        <dbReference type="Pfam" id="PF16344"/>
    </source>
</evidence>
<name>A0A1G7PHL1_9BACT</name>
<dbReference type="PANTHER" id="PTHR30273:SF2">
    <property type="entry name" value="PROTEIN FECR"/>
    <property type="match status" value="1"/>
</dbReference>
<keyword evidence="5" id="KW-1185">Reference proteome</keyword>
<dbReference type="InterPro" id="IPR012373">
    <property type="entry name" value="Ferrdict_sens_TM"/>
</dbReference>
<dbReference type="PANTHER" id="PTHR30273">
    <property type="entry name" value="PERIPLASMIC SIGNAL SENSOR AND SIGMA FACTOR ACTIVATOR FECR-RELATED"/>
    <property type="match status" value="1"/>
</dbReference>
<feature type="transmembrane region" description="Helical" evidence="1">
    <location>
        <begin position="115"/>
        <end position="132"/>
    </location>
</feature>
<feature type="domain" description="Protein FecR C-terminal" evidence="3">
    <location>
        <begin position="283"/>
        <end position="348"/>
    </location>
</feature>
<dbReference type="Pfam" id="PF04773">
    <property type="entry name" value="FecR"/>
    <property type="match status" value="1"/>
</dbReference>
<dbReference type="PIRSF" id="PIRSF018266">
    <property type="entry name" value="FecR"/>
    <property type="match status" value="1"/>
</dbReference>
<evidence type="ECO:0000313" key="5">
    <source>
        <dbReference type="Proteomes" id="UP000198748"/>
    </source>
</evidence>
<dbReference type="Gene3D" id="2.60.120.1440">
    <property type="match status" value="1"/>
</dbReference>
<dbReference type="OrthoDB" id="1523489at2"/>
<evidence type="ECO:0000256" key="1">
    <source>
        <dbReference type="SAM" id="Phobius"/>
    </source>
</evidence>
<keyword evidence="1" id="KW-0472">Membrane</keyword>
<feature type="domain" description="FecR protein" evidence="2">
    <location>
        <begin position="140"/>
        <end position="235"/>
    </location>
</feature>
<dbReference type="Proteomes" id="UP000198748">
    <property type="component" value="Unassembled WGS sequence"/>
</dbReference>
<proteinExistence type="predicted"/>
<protein>
    <submittedName>
        <fullName evidence="4">FecR family protein</fullName>
    </submittedName>
</protein>
<accession>A0A1G7PHL1</accession>
<gene>
    <name evidence="4" type="ORF">SAMN04487996_11314</name>
</gene>
<dbReference type="STRING" id="659014.SAMN04487996_11314"/>
<evidence type="ECO:0000259" key="2">
    <source>
        <dbReference type="Pfam" id="PF04773"/>
    </source>
</evidence>
<sequence length="354" mass="39975">MNTLSVNKALLFQYFAGNASPAQKRLIAEWLALAENQELYFEWLAEWQSQSPQFLPDGQERFEAYVRYMQQNPSVGPSNAGSPKSQAPEGMPFVENSAQEQVPVAGRTRIGRRPWLMAAASVIVLGITAWLGRDQILYKTYSTKFGETRSVQLSDGTKVILNANTSMQVPRFGFGEQTREVKLNGEAFFNVTHTIDNRRFMVKTEENFEVMVLGTEFSVYTRQKGGKVLLKKGKVHVLFSEGQQKKQLVMKPGDLVTMEKSAAKPVVKPNADTQKLIAWTGNRFVFDKTPLSEVASQLQEHYGIRVEIKDNRFANRTVSGTFQPESGEELLTLLSELFDFRLAREGEAYLILQK</sequence>
<dbReference type="EMBL" id="FNAN01000013">
    <property type="protein sequence ID" value="SDF85776.1"/>
    <property type="molecule type" value="Genomic_DNA"/>
</dbReference>
<dbReference type="RefSeq" id="WP_090154354.1">
    <property type="nucleotide sequence ID" value="NZ_FNAN01000013.1"/>
</dbReference>
<dbReference type="Pfam" id="PF16344">
    <property type="entry name" value="FecR_C"/>
    <property type="match status" value="1"/>
</dbReference>
<dbReference type="GO" id="GO:0016989">
    <property type="term" value="F:sigma factor antagonist activity"/>
    <property type="evidence" value="ECO:0007669"/>
    <property type="project" value="TreeGrafter"/>
</dbReference>
<keyword evidence="1" id="KW-0812">Transmembrane</keyword>